<dbReference type="Proteomes" id="UP001597469">
    <property type="component" value="Unassembled WGS sequence"/>
</dbReference>
<comment type="caution">
    <text evidence="2">The sequence shown here is derived from an EMBL/GenBank/DDBJ whole genome shotgun (WGS) entry which is preliminary data.</text>
</comment>
<dbReference type="Gene3D" id="2.40.128.630">
    <property type="match status" value="1"/>
</dbReference>
<dbReference type="InterPro" id="IPR002372">
    <property type="entry name" value="PQQ_rpt_dom"/>
</dbReference>
<keyword evidence="3" id="KW-1185">Reference proteome</keyword>
<evidence type="ECO:0000259" key="1">
    <source>
        <dbReference type="PROSITE" id="PS50927"/>
    </source>
</evidence>
<dbReference type="PROSITE" id="PS00639">
    <property type="entry name" value="THIOL_PROTEASE_HIS"/>
    <property type="match status" value="1"/>
</dbReference>
<dbReference type="Pfam" id="PF00112">
    <property type="entry name" value="Peptidase_C1"/>
    <property type="match status" value="1"/>
</dbReference>
<dbReference type="InterPro" id="IPR015943">
    <property type="entry name" value="WD40/YVTN_repeat-like_dom_sf"/>
</dbReference>
<dbReference type="Gene3D" id="3.90.70.10">
    <property type="entry name" value="Cysteine proteinases"/>
    <property type="match status" value="1"/>
</dbReference>
<dbReference type="SUPFAM" id="SSF50998">
    <property type="entry name" value="Quinoprotein alcohol dehydrogenase-like"/>
    <property type="match status" value="2"/>
</dbReference>
<dbReference type="PROSITE" id="PS51257">
    <property type="entry name" value="PROKAR_LIPOPROTEIN"/>
    <property type="match status" value="1"/>
</dbReference>
<evidence type="ECO:0000313" key="3">
    <source>
        <dbReference type="Proteomes" id="UP001597469"/>
    </source>
</evidence>
<dbReference type="Gene3D" id="2.130.10.10">
    <property type="entry name" value="YVTN repeat-like/Quinoprotein amine dehydrogenase"/>
    <property type="match status" value="1"/>
</dbReference>
<dbReference type="SMART" id="SM00564">
    <property type="entry name" value="PQQ"/>
    <property type="match status" value="8"/>
</dbReference>
<dbReference type="InterPro" id="IPR011047">
    <property type="entry name" value="Quinoprotein_ADH-like_sf"/>
</dbReference>
<dbReference type="InterPro" id="IPR025660">
    <property type="entry name" value="Pept_his_AS"/>
</dbReference>
<dbReference type="SMART" id="SM00645">
    <property type="entry name" value="Pept_C1"/>
    <property type="match status" value="1"/>
</dbReference>
<accession>A0ABW5MBU4</accession>
<dbReference type="PANTHER" id="PTHR34512:SF30">
    <property type="entry name" value="OUTER MEMBRANE PROTEIN ASSEMBLY FACTOR BAMB"/>
    <property type="match status" value="1"/>
</dbReference>
<dbReference type="PROSITE" id="PS50927">
    <property type="entry name" value="BULB_LECTIN"/>
    <property type="match status" value="1"/>
</dbReference>
<dbReference type="InterPro" id="IPR000668">
    <property type="entry name" value="Peptidase_C1A_C"/>
</dbReference>
<dbReference type="CDD" id="cd02619">
    <property type="entry name" value="Peptidase_C1"/>
    <property type="match status" value="1"/>
</dbReference>
<dbReference type="InterPro" id="IPR018391">
    <property type="entry name" value="PQQ_b-propeller_rpt"/>
</dbReference>
<protein>
    <submittedName>
        <fullName evidence="2">PQQ-binding-like beta-propeller repeat protein</fullName>
    </submittedName>
</protein>
<sequence>MKHLLRLSFCRFLSFLLCLVLPLLFTLSCKKGEDTPVTPTPQPSTQIKPGENVGLGANLLSQEAYQALPLLKDPLVGARIAADKLPNLPATYELTANMPPVDNQGMQGSCTAWAVAYAARSYFNKVAKQANYTAPDGKPNQEALFSPAFVYNQVKVNGCANGSSIKDALDLLQTAGVCSLKDMPYSETDCSTQPTAEQKQKAAAYKIKKWARINISPATFRRFLYFDYPIIFASTLDNNFMRLKEKDASGDYIWKSYDASSASGGHAMVLVGYDDQKKAFKLQNSWSDRWANKGYLWLSYDIVERAVQEAYVMVAGDNADLKVPTVETEVASVTANAPVVLKATIKDLGGGAIIRYGFCISKTSLLPTEQSEVAGNITQVPYSFSLSANQLMPNQTYYYRAFVETPDAVYYGAAKTVKTPAQAASDPTRQAGTLIVHTPKSIYAVNTATGDVKWEFNQSTDLGEGGVISPNIYDNRYFVGARNNFYALNLQGGQIMWQSTAKTNPGTIPVAYHGSQFLIYSVDGNTVYALDYYGNKKWEYVTSNNTNSSITANLTVSGNLIFVTSSFNNKIFALDATTGQLKREFNGGSSSGNPAVVSNTLYTITTSKVIAYDIDTGNTVWDYAGTFEKDQSPTIYKNTILFTTGSGTTTPKLVAVEANTGKTKWTYSGYQANSSISDPNIENDIVITKSKTFDPLYSDVYALDFATGQLKWKMGSYIATDPINTGSNVFVLNTRADGSRPGSVTVYDAQGGKIIWQVENVKSAGTLSFVNTFGQIFYITKSGMKQ</sequence>
<dbReference type="SUPFAM" id="SSF54001">
    <property type="entry name" value="Cysteine proteinases"/>
    <property type="match status" value="1"/>
</dbReference>
<proteinExistence type="predicted"/>
<dbReference type="EMBL" id="JBHULN010000019">
    <property type="protein sequence ID" value="MFD2573576.1"/>
    <property type="molecule type" value="Genomic_DNA"/>
</dbReference>
<dbReference type="InterPro" id="IPR038765">
    <property type="entry name" value="Papain-like_cys_pep_sf"/>
</dbReference>
<dbReference type="PANTHER" id="PTHR34512">
    <property type="entry name" value="CELL SURFACE PROTEIN"/>
    <property type="match status" value="1"/>
</dbReference>
<dbReference type="RefSeq" id="WP_381526387.1">
    <property type="nucleotide sequence ID" value="NZ_JBHULN010000019.1"/>
</dbReference>
<evidence type="ECO:0000313" key="2">
    <source>
        <dbReference type="EMBL" id="MFD2573576.1"/>
    </source>
</evidence>
<gene>
    <name evidence="2" type="ORF">ACFSUS_23255</name>
</gene>
<organism evidence="2 3">
    <name type="scientific">Spirosoma soli</name>
    <dbReference type="NCBI Taxonomy" id="1770529"/>
    <lineage>
        <taxon>Bacteria</taxon>
        <taxon>Pseudomonadati</taxon>
        <taxon>Bacteroidota</taxon>
        <taxon>Cytophagia</taxon>
        <taxon>Cytophagales</taxon>
        <taxon>Cytophagaceae</taxon>
        <taxon>Spirosoma</taxon>
    </lineage>
</organism>
<dbReference type="Pfam" id="PF13360">
    <property type="entry name" value="PQQ_2"/>
    <property type="match status" value="2"/>
</dbReference>
<reference evidence="3" key="1">
    <citation type="journal article" date="2019" name="Int. J. Syst. Evol. Microbiol.">
        <title>The Global Catalogue of Microorganisms (GCM) 10K type strain sequencing project: providing services to taxonomists for standard genome sequencing and annotation.</title>
        <authorList>
            <consortium name="The Broad Institute Genomics Platform"/>
            <consortium name="The Broad Institute Genome Sequencing Center for Infectious Disease"/>
            <person name="Wu L."/>
            <person name="Ma J."/>
        </authorList>
    </citation>
    <scope>NUCLEOTIDE SEQUENCE [LARGE SCALE GENOMIC DNA]</scope>
    <source>
        <strain evidence="3">KCTC 42805</strain>
    </source>
</reference>
<name>A0ABW5MBU4_9BACT</name>
<dbReference type="InterPro" id="IPR001480">
    <property type="entry name" value="Bulb-type_lectin_dom"/>
</dbReference>
<feature type="domain" description="Bulb-type lectin" evidence="1">
    <location>
        <begin position="453"/>
        <end position="575"/>
    </location>
</feature>